<accession>A0A0G9HM90</accession>
<dbReference type="InterPro" id="IPR001851">
    <property type="entry name" value="ABC_transp_permease"/>
</dbReference>
<evidence type="ECO:0000256" key="4">
    <source>
        <dbReference type="ARBA" id="ARBA00022448"/>
    </source>
</evidence>
<keyword evidence="4" id="KW-0813">Transport</keyword>
<protein>
    <recommendedName>
        <fullName evidence="11">Autoinducer 2 import system permease protein LsrC</fullName>
    </recommendedName>
</protein>
<dbReference type="KEGG" id="lrz:BJI69_06690"/>
<keyword evidence="7" id="KW-0812">Transmembrane</keyword>
<gene>
    <name evidence="12" type="ORF">BJI69_06690</name>
</gene>
<evidence type="ECO:0000256" key="3">
    <source>
        <dbReference type="ARBA" id="ARBA00011262"/>
    </source>
</evidence>
<keyword evidence="13" id="KW-1185">Reference proteome</keyword>
<evidence type="ECO:0000256" key="9">
    <source>
        <dbReference type="ARBA" id="ARBA00023136"/>
    </source>
</evidence>
<evidence type="ECO:0000256" key="2">
    <source>
        <dbReference type="ARBA" id="ARBA00007942"/>
    </source>
</evidence>
<keyword evidence="6" id="KW-0997">Cell inner membrane</keyword>
<sequence length="331" mass="34142">MSAIAMPSRRPVVAPRFAMTRELMLVAVTLGLTVMVGLLNHDFVGAQNLRFMLLNSVVLSLVALGQTLVIAMRGIDLSVAPILGLAAMVCGLLAQTHGLSLAVALPLALSIGLVLGTINGLLVATMDIPPIVVTLGTYSLYSGLTFLYSDGTQVDAVPPTFAAFGNGHLFGIVPVPTPVVVLLVVLALCWYVLRHTAFGRAVLAVGNNASAAYAAGLPVTWVRIRVYALSGTLAAFAGLMFLCYTGSATVTAGTGDHIELQSIAVSLIGGTAIAGGRGNLIGTVLGSLFLSVVLTALVFLHVPPIWYSAGEGLMILAAVQAGIGRRRGSRA</sequence>
<evidence type="ECO:0000256" key="8">
    <source>
        <dbReference type="ARBA" id="ARBA00022989"/>
    </source>
</evidence>
<evidence type="ECO:0000256" key="5">
    <source>
        <dbReference type="ARBA" id="ARBA00022475"/>
    </source>
</evidence>
<evidence type="ECO:0000256" key="10">
    <source>
        <dbReference type="ARBA" id="ARBA00025439"/>
    </source>
</evidence>
<organism evidence="12 13">
    <name type="scientific">Luteibacter rhizovicinus DSM 16549</name>
    <dbReference type="NCBI Taxonomy" id="1440763"/>
    <lineage>
        <taxon>Bacteria</taxon>
        <taxon>Pseudomonadati</taxon>
        <taxon>Pseudomonadota</taxon>
        <taxon>Gammaproteobacteria</taxon>
        <taxon>Lysobacterales</taxon>
        <taxon>Rhodanobacteraceae</taxon>
        <taxon>Luteibacter</taxon>
    </lineage>
</organism>
<evidence type="ECO:0000256" key="1">
    <source>
        <dbReference type="ARBA" id="ARBA00004429"/>
    </source>
</evidence>
<comment type="function">
    <text evidence="10">Part of the ABC transporter complex LsrABCD involved in autoinducer 2 (AI-2) import. Probably responsible for the translocation of the substrate across the membrane.</text>
</comment>
<dbReference type="Proteomes" id="UP000182987">
    <property type="component" value="Chromosome"/>
</dbReference>
<dbReference type="OrthoDB" id="6384190at2"/>
<dbReference type="GO" id="GO:0022857">
    <property type="term" value="F:transmembrane transporter activity"/>
    <property type="evidence" value="ECO:0007669"/>
    <property type="project" value="InterPro"/>
</dbReference>
<dbReference type="PANTHER" id="PTHR32196">
    <property type="entry name" value="ABC TRANSPORTER PERMEASE PROTEIN YPHD-RELATED-RELATED"/>
    <property type="match status" value="1"/>
</dbReference>
<comment type="subunit">
    <text evidence="3">The complex is composed of two ATP-binding proteins (LsrA), two transmembrane proteins (LsrC and LsrD) and a solute-binding protein (LsrB).</text>
</comment>
<dbReference type="AlphaFoldDB" id="A0A0G9HM90"/>
<dbReference type="GO" id="GO:0005886">
    <property type="term" value="C:plasma membrane"/>
    <property type="evidence" value="ECO:0007669"/>
    <property type="project" value="UniProtKB-SubCell"/>
</dbReference>
<proteinExistence type="inferred from homology"/>
<dbReference type="PANTHER" id="PTHR32196:SF29">
    <property type="entry name" value="AUTOINDUCER 2 IMPORT SYSTEM PERMEASE PROTEIN LSRC"/>
    <property type="match status" value="1"/>
</dbReference>
<comment type="subcellular location">
    <subcellularLocation>
        <location evidence="1">Cell inner membrane</location>
        <topology evidence="1">Multi-pass membrane protein</topology>
    </subcellularLocation>
</comment>
<dbReference type="Pfam" id="PF02653">
    <property type="entry name" value="BPD_transp_2"/>
    <property type="match status" value="1"/>
</dbReference>
<evidence type="ECO:0000256" key="11">
    <source>
        <dbReference type="ARBA" id="ARBA00039382"/>
    </source>
</evidence>
<dbReference type="PATRIC" id="fig|1440763.5.peg.106"/>
<reference evidence="13" key="1">
    <citation type="submission" date="2016-09" db="EMBL/GenBank/DDBJ databases">
        <authorList>
            <person name="Lysoe E."/>
        </authorList>
    </citation>
    <scope>NUCLEOTIDE SEQUENCE [LARGE SCALE GENOMIC DNA]</scope>
    <source>
        <strain evidence="13">LJ96T</strain>
    </source>
</reference>
<evidence type="ECO:0000256" key="7">
    <source>
        <dbReference type="ARBA" id="ARBA00022692"/>
    </source>
</evidence>
<evidence type="ECO:0000313" key="12">
    <source>
        <dbReference type="EMBL" id="APG03624.1"/>
    </source>
</evidence>
<dbReference type="RefSeq" id="WP_046965773.1">
    <property type="nucleotide sequence ID" value="NZ_CP017480.1"/>
</dbReference>
<comment type="similarity">
    <text evidence="2">Belongs to the binding-protein-dependent transport system permease family. AraH/RbsC subfamily.</text>
</comment>
<evidence type="ECO:0000256" key="6">
    <source>
        <dbReference type="ARBA" id="ARBA00022519"/>
    </source>
</evidence>
<keyword evidence="8" id="KW-1133">Transmembrane helix</keyword>
<dbReference type="EMBL" id="CP017480">
    <property type="protein sequence ID" value="APG03624.1"/>
    <property type="molecule type" value="Genomic_DNA"/>
</dbReference>
<dbReference type="CDD" id="cd06579">
    <property type="entry name" value="TM_PBP1_transp_AraH_like"/>
    <property type="match status" value="1"/>
</dbReference>
<dbReference type="STRING" id="1440763.BJI69_06690"/>
<name>A0A0G9HM90_9GAMM</name>
<evidence type="ECO:0000313" key="13">
    <source>
        <dbReference type="Proteomes" id="UP000182987"/>
    </source>
</evidence>
<keyword evidence="9" id="KW-0472">Membrane</keyword>
<keyword evidence="5" id="KW-1003">Cell membrane</keyword>